<reference evidence="2 3" key="1">
    <citation type="submission" date="2016-11" db="EMBL/GenBank/DDBJ databases">
        <authorList>
            <person name="Jaros S."/>
            <person name="Januszkiewicz K."/>
            <person name="Wedrychowicz H."/>
        </authorList>
    </citation>
    <scope>NUCLEOTIDE SEQUENCE [LARGE SCALE GENOMIC DNA]</scope>
    <source>
        <strain evidence="2 3">DSM 46144</strain>
    </source>
</reference>
<sequence length="63" mass="6887">MSSSTEPLCEHQLAPWNPERDDPYFTLDAQVAAIDMALTEEAAGRSLSRAIVDHADELVGRST</sequence>
<dbReference type="OrthoDB" id="5242221at2"/>
<dbReference type="EMBL" id="FRCS01000030">
    <property type="protein sequence ID" value="SHN47900.1"/>
    <property type="molecule type" value="Genomic_DNA"/>
</dbReference>
<dbReference type="Proteomes" id="UP000184440">
    <property type="component" value="Unassembled WGS sequence"/>
</dbReference>
<protein>
    <submittedName>
        <fullName evidence="2">Uncharacterized protein</fullName>
    </submittedName>
</protein>
<dbReference type="AlphaFoldDB" id="A0A1M7RP22"/>
<keyword evidence="3" id="KW-1185">Reference proteome</keyword>
<feature type="region of interest" description="Disordered" evidence="1">
    <location>
        <begin position="1"/>
        <end position="20"/>
    </location>
</feature>
<evidence type="ECO:0000256" key="1">
    <source>
        <dbReference type="SAM" id="MobiDB-lite"/>
    </source>
</evidence>
<evidence type="ECO:0000313" key="3">
    <source>
        <dbReference type="Proteomes" id="UP000184440"/>
    </source>
</evidence>
<accession>A0A1M7RP22</accession>
<dbReference type="RefSeq" id="WP_073266206.1">
    <property type="nucleotide sequence ID" value="NZ_FRCS01000030.1"/>
</dbReference>
<organism evidence="2 3">
    <name type="scientific">Cryptosporangium aurantiacum</name>
    <dbReference type="NCBI Taxonomy" id="134849"/>
    <lineage>
        <taxon>Bacteria</taxon>
        <taxon>Bacillati</taxon>
        <taxon>Actinomycetota</taxon>
        <taxon>Actinomycetes</taxon>
        <taxon>Cryptosporangiales</taxon>
        <taxon>Cryptosporangiaceae</taxon>
        <taxon>Cryptosporangium</taxon>
    </lineage>
</organism>
<name>A0A1M7RP22_9ACTN</name>
<proteinExistence type="predicted"/>
<evidence type="ECO:0000313" key="2">
    <source>
        <dbReference type="EMBL" id="SHN47900.1"/>
    </source>
</evidence>
<gene>
    <name evidence="2" type="ORF">SAMN05443668_1303</name>
</gene>